<evidence type="ECO:0000256" key="2">
    <source>
        <dbReference type="RuleBase" id="RU000393"/>
    </source>
</evidence>
<keyword evidence="7" id="KW-1185">Reference proteome</keyword>
<dbReference type="OrthoDB" id="9792957at2"/>
<dbReference type="InterPro" id="IPR024134">
    <property type="entry name" value="SOD_Cu/Zn_/chaperone"/>
</dbReference>
<evidence type="ECO:0000313" key="6">
    <source>
        <dbReference type="EMBL" id="ANH80564.1"/>
    </source>
</evidence>
<sequence>MKKTIFAAGVAALFILASCGNNSSEKSGTDSTTVSTTKIDSSATAPAAPAPEGTQVAVANLQSTADSTKNLGTAKFYKLADGKIRLDVEINMPERADSNVAVHFHEHGDCGMKGENSHGHWNPTKSKHGEWGSASFHSGDIGNIKLDAQGHGTKSVTTDLWSVDQGDKDIIGRAVIVHGGTDDYKTQPTGNSGPRVGCGVITKL</sequence>
<feature type="signal peptide" evidence="4">
    <location>
        <begin position="1"/>
        <end position="23"/>
    </location>
</feature>
<dbReference type="Proteomes" id="UP000077667">
    <property type="component" value="Chromosome"/>
</dbReference>
<reference evidence="6 7" key="1">
    <citation type="submission" date="2016-05" db="EMBL/GenBank/DDBJ databases">
        <title>Niabella ginsenosidivorans BS26 whole genome sequencing.</title>
        <authorList>
            <person name="Im W.T."/>
            <person name="Siddiqi M.Z."/>
        </authorList>
    </citation>
    <scope>NUCLEOTIDE SEQUENCE [LARGE SCALE GENOMIC DNA]</scope>
    <source>
        <strain evidence="6 7">BS26</strain>
    </source>
</reference>
<dbReference type="RefSeq" id="WP_067753247.1">
    <property type="nucleotide sequence ID" value="NZ_CP015772.1"/>
</dbReference>
<dbReference type="PANTHER" id="PTHR10003">
    <property type="entry name" value="SUPEROXIDE DISMUTASE CU-ZN -RELATED"/>
    <property type="match status" value="1"/>
</dbReference>
<evidence type="ECO:0000256" key="4">
    <source>
        <dbReference type="SAM" id="SignalP"/>
    </source>
</evidence>
<dbReference type="GO" id="GO:0005507">
    <property type="term" value="F:copper ion binding"/>
    <property type="evidence" value="ECO:0007669"/>
    <property type="project" value="InterPro"/>
</dbReference>
<dbReference type="KEGG" id="nia:A8C56_05795"/>
<name>A0A1A9I1X2_9BACT</name>
<proteinExistence type="inferred from homology"/>
<feature type="chain" id="PRO_5008389730" description="Superoxide dismutase [Cu-Zn]" evidence="4">
    <location>
        <begin position="24"/>
        <end position="204"/>
    </location>
</feature>
<feature type="domain" description="Superoxide dismutase copper/zinc binding" evidence="5">
    <location>
        <begin position="72"/>
        <end position="201"/>
    </location>
</feature>
<evidence type="ECO:0000259" key="5">
    <source>
        <dbReference type="Pfam" id="PF00080"/>
    </source>
</evidence>
<comment type="cofactor">
    <cofactor evidence="2">
        <name>Zn(2+)</name>
        <dbReference type="ChEBI" id="CHEBI:29105"/>
    </cofactor>
    <text evidence="2">Binds 1 zinc ion per subunit.</text>
</comment>
<dbReference type="EMBL" id="CP015772">
    <property type="protein sequence ID" value="ANH80564.1"/>
    <property type="molecule type" value="Genomic_DNA"/>
</dbReference>
<dbReference type="Pfam" id="PF00080">
    <property type="entry name" value="Sod_Cu"/>
    <property type="match status" value="1"/>
</dbReference>
<dbReference type="InterPro" id="IPR001424">
    <property type="entry name" value="SOD_Cu_Zn_dom"/>
</dbReference>
<organism evidence="6 7">
    <name type="scientific">Niabella ginsenosidivorans</name>
    <dbReference type="NCBI Taxonomy" id="1176587"/>
    <lineage>
        <taxon>Bacteria</taxon>
        <taxon>Pseudomonadati</taxon>
        <taxon>Bacteroidota</taxon>
        <taxon>Chitinophagia</taxon>
        <taxon>Chitinophagales</taxon>
        <taxon>Chitinophagaceae</taxon>
        <taxon>Niabella</taxon>
    </lineage>
</organism>
<protein>
    <recommendedName>
        <fullName evidence="2">Superoxide dismutase [Cu-Zn]</fullName>
        <ecNumber evidence="2">1.15.1.1</ecNumber>
    </recommendedName>
</protein>
<dbReference type="SUPFAM" id="SSF49329">
    <property type="entry name" value="Cu,Zn superoxide dismutase-like"/>
    <property type="match status" value="1"/>
</dbReference>
<dbReference type="PROSITE" id="PS51257">
    <property type="entry name" value="PROKAR_LIPOPROTEIN"/>
    <property type="match status" value="1"/>
</dbReference>
<comment type="similarity">
    <text evidence="1 2">Belongs to the Cu-Zn superoxide dismutase family.</text>
</comment>
<dbReference type="PRINTS" id="PR00068">
    <property type="entry name" value="CUZNDISMTASE"/>
</dbReference>
<keyword evidence="4" id="KW-0732">Signal</keyword>
<comment type="function">
    <text evidence="2">Destroys radicals which are normally produced within the cells and which are toxic to biological systems.</text>
</comment>
<comment type="cofactor">
    <cofactor evidence="2">
        <name>Cu cation</name>
        <dbReference type="ChEBI" id="CHEBI:23378"/>
    </cofactor>
    <text evidence="2">Binds 1 copper ion per subunit.</text>
</comment>
<dbReference type="Gene3D" id="2.60.40.200">
    <property type="entry name" value="Superoxide dismutase, copper/zinc binding domain"/>
    <property type="match status" value="1"/>
</dbReference>
<evidence type="ECO:0000256" key="3">
    <source>
        <dbReference type="SAM" id="MobiDB-lite"/>
    </source>
</evidence>
<keyword evidence="2" id="KW-0479">Metal-binding</keyword>
<dbReference type="EC" id="1.15.1.1" evidence="2"/>
<dbReference type="AlphaFoldDB" id="A0A1A9I1X2"/>
<dbReference type="GO" id="GO:0004784">
    <property type="term" value="F:superoxide dismutase activity"/>
    <property type="evidence" value="ECO:0007669"/>
    <property type="project" value="UniProtKB-EC"/>
</dbReference>
<feature type="region of interest" description="Disordered" evidence="3">
    <location>
        <begin position="22"/>
        <end position="51"/>
    </location>
</feature>
<feature type="compositionally biased region" description="Polar residues" evidence="3">
    <location>
        <begin position="22"/>
        <end position="42"/>
    </location>
</feature>
<keyword evidence="2" id="KW-0186">Copper</keyword>
<dbReference type="InterPro" id="IPR036423">
    <property type="entry name" value="SOD-like_Cu/Zn_dom_sf"/>
</dbReference>
<comment type="catalytic activity">
    <reaction evidence="2">
        <text>2 superoxide + 2 H(+) = H2O2 + O2</text>
        <dbReference type="Rhea" id="RHEA:20696"/>
        <dbReference type="ChEBI" id="CHEBI:15378"/>
        <dbReference type="ChEBI" id="CHEBI:15379"/>
        <dbReference type="ChEBI" id="CHEBI:16240"/>
        <dbReference type="ChEBI" id="CHEBI:18421"/>
        <dbReference type="EC" id="1.15.1.1"/>
    </reaction>
</comment>
<evidence type="ECO:0000313" key="7">
    <source>
        <dbReference type="Proteomes" id="UP000077667"/>
    </source>
</evidence>
<dbReference type="STRING" id="1176587.A8C56_05795"/>
<dbReference type="InterPro" id="IPR018152">
    <property type="entry name" value="SOD_Cu/Zn_BS"/>
</dbReference>
<keyword evidence="2" id="KW-0560">Oxidoreductase</keyword>
<dbReference type="PROSITE" id="PS00332">
    <property type="entry name" value="SOD_CU_ZN_2"/>
    <property type="match status" value="1"/>
</dbReference>
<accession>A0A1A9I1X2</accession>
<gene>
    <name evidence="6" type="ORF">A8C56_05795</name>
</gene>
<keyword evidence="2" id="KW-0862">Zinc</keyword>
<evidence type="ECO:0000256" key="1">
    <source>
        <dbReference type="ARBA" id="ARBA00010457"/>
    </source>
</evidence>